<dbReference type="AlphaFoldDB" id="A0AAD7F6B1"/>
<keyword evidence="2" id="KW-1185">Reference proteome</keyword>
<organism evidence="1 2">
    <name type="scientific">Roridomyces roridus</name>
    <dbReference type="NCBI Taxonomy" id="1738132"/>
    <lineage>
        <taxon>Eukaryota</taxon>
        <taxon>Fungi</taxon>
        <taxon>Dikarya</taxon>
        <taxon>Basidiomycota</taxon>
        <taxon>Agaricomycotina</taxon>
        <taxon>Agaricomycetes</taxon>
        <taxon>Agaricomycetidae</taxon>
        <taxon>Agaricales</taxon>
        <taxon>Marasmiineae</taxon>
        <taxon>Mycenaceae</taxon>
        <taxon>Roridomyces</taxon>
    </lineage>
</organism>
<dbReference type="EMBL" id="JARKIF010000099">
    <property type="protein sequence ID" value="KAJ7604568.1"/>
    <property type="molecule type" value="Genomic_DNA"/>
</dbReference>
<name>A0AAD7F6B1_9AGAR</name>
<accession>A0AAD7F6B1</accession>
<protein>
    <submittedName>
        <fullName evidence="1">Uncharacterized protein</fullName>
    </submittedName>
</protein>
<sequence>MDENFALELSEIHRKKANFMLKSFTNKTLNVQESYWCRVTQRYPRLGTIGGQFGQRALAIESLTTVNQCVIKGWKDVRGKEAKMTGWESALTNSEITGERKGNRWSESPRLKLLEGFLPFLLQKRLRHRGLRILRILGASRHLAVPAAGRVGTGHGGENGEGIVAEMGVKCKEVERCDWCDTDHNEVILLHIGSTSPLAVLAVLANLLA</sequence>
<proteinExistence type="predicted"/>
<dbReference type="Proteomes" id="UP001221142">
    <property type="component" value="Unassembled WGS sequence"/>
</dbReference>
<gene>
    <name evidence="1" type="ORF">FB45DRAFT_880445</name>
</gene>
<evidence type="ECO:0000313" key="2">
    <source>
        <dbReference type="Proteomes" id="UP001221142"/>
    </source>
</evidence>
<comment type="caution">
    <text evidence="1">The sequence shown here is derived from an EMBL/GenBank/DDBJ whole genome shotgun (WGS) entry which is preliminary data.</text>
</comment>
<evidence type="ECO:0000313" key="1">
    <source>
        <dbReference type="EMBL" id="KAJ7604568.1"/>
    </source>
</evidence>
<reference evidence="1" key="1">
    <citation type="submission" date="2023-03" db="EMBL/GenBank/DDBJ databases">
        <title>Massive genome expansion in bonnet fungi (Mycena s.s.) driven by repeated elements and novel gene families across ecological guilds.</title>
        <authorList>
            <consortium name="Lawrence Berkeley National Laboratory"/>
            <person name="Harder C.B."/>
            <person name="Miyauchi S."/>
            <person name="Viragh M."/>
            <person name="Kuo A."/>
            <person name="Thoen E."/>
            <person name="Andreopoulos B."/>
            <person name="Lu D."/>
            <person name="Skrede I."/>
            <person name="Drula E."/>
            <person name="Henrissat B."/>
            <person name="Morin E."/>
            <person name="Kohler A."/>
            <person name="Barry K."/>
            <person name="LaButti K."/>
            <person name="Morin E."/>
            <person name="Salamov A."/>
            <person name="Lipzen A."/>
            <person name="Mereny Z."/>
            <person name="Hegedus B."/>
            <person name="Baldrian P."/>
            <person name="Stursova M."/>
            <person name="Weitz H."/>
            <person name="Taylor A."/>
            <person name="Grigoriev I.V."/>
            <person name="Nagy L.G."/>
            <person name="Martin F."/>
            <person name="Kauserud H."/>
        </authorList>
    </citation>
    <scope>NUCLEOTIDE SEQUENCE</scope>
    <source>
        <strain evidence="1">9284</strain>
    </source>
</reference>